<comment type="caution">
    <text evidence="3">The sequence shown here is derived from an EMBL/GenBank/DDBJ whole genome shotgun (WGS) entry which is preliminary data.</text>
</comment>
<dbReference type="InterPro" id="IPR042534">
    <property type="entry name" value="SAP18_sf"/>
</dbReference>
<dbReference type="Proteomes" id="UP001479436">
    <property type="component" value="Unassembled WGS sequence"/>
</dbReference>
<dbReference type="PANTHER" id="PTHR13082:SF0">
    <property type="entry name" value="HISTONE DEACETYLASE COMPLEX SUBUNIT SAP18"/>
    <property type="match status" value="1"/>
</dbReference>
<evidence type="ECO:0000256" key="1">
    <source>
        <dbReference type="ARBA" id="ARBA00009143"/>
    </source>
</evidence>
<keyword evidence="4" id="KW-1185">Reference proteome</keyword>
<dbReference type="PANTHER" id="PTHR13082">
    <property type="entry name" value="SAP18"/>
    <property type="match status" value="1"/>
</dbReference>
<evidence type="ECO:0000313" key="3">
    <source>
        <dbReference type="EMBL" id="KAK9717137.1"/>
    </source>
</evidence>
<comment type="similarity">
    <text evidence="1">Belongs to the SAP18 family.</text>
</comment>
<evidence type="ECO:0000256" key="2">
    <source>
        <dbReference type="SAM" id="MobiDB-lite"/>
    </source>
</evidence>
<name>A0ABR2W1P4_9FUNG</name>
<dbReference type="InterPro" id="IPR010516">
    <property type="entry name" value="SAP18"/>
</dbReference>
<accession>A0ABR2W1P4</accession>
<feature type="region of interest" description="Disordered" evidence="2">
    <location>
        <begin position="1"/>
        <end position="28"/>
    </location>
</feature>
<proteinExistence type="inferred from homology"/>
<evidence type="ECO:0000313" key="4">
    <source>
        <dbReference type="Proteomes" id="UP001479436"/>
    </source>
</evidence>
<feature type="compositionally biased region" description="Basic and acidic residues" evidence="2">
    <location>
        <begin position="158"/>
        <end position="197"/>
    </location>
</feature>
<dbReference type="Gene3D" id="3.10.20.550">
    <property type="entry name" value="ASAP complex, SAP18 subunit"/>
    <property type="match status" value="1"/>
</dbReference>
<feature type="region of interest" description="Disordered" evidence="2">
    <location>
        <begin position="153"/>
        <end position="197"/>
    </location>
</feature>
<gene>
    <name evidence="3" type="ORF">K7432_006412</name>
</gene>
<feature type="compositionally biased region" description="Basic and acidic residues" evidence="2">
    <location>
        <begin position="1"/>
        <end position="13"/>
    </location>
</feature>
<dbReference type="Pfam" id="PF06487">
    <property type="entry name" value="SAP18"/>
    <property type="match status" value="1"/>
</dbReference>
<organism evidence="3 4">
    <name type="scientific">Basidiobolus ranarum</name>
    <dbReference type="NCBI Taxonomy" id="34480"/>
    <lineage>
        <taxon>Eukaryota</taxon>
        <taxon>Fungi</taxon>
        <taxon>Fungi incertae sedis</taxon>
        <taxon>Zoopagomycota</taxon>
        <taxon>Entomophthoromycotina</taxon>
        <taxon>Basidiobolomycetes</taxon>
        <taxon>Basidiobolales</taxon>
        <taxon>Basidiobolaceae</taxon>
        <taxon>Basidiobolus</taxon>
    </lineage>
</organism>
<sequence length="197" mass="23160">MSDRRRLAKERVPDPYSNNSRKAKSNKVVVDREKTTPFLVRLFCKAGEHHRIKDYDLEKTPVTDEIQLYAWKDTTLKELTMLLKEHNPEYVRRDTRFSFKIIYQDNLRGRFIPKDIGSVLNSRKSPEEEKTLDEARFVIGDYLDVAVGHGPFTLSGRTGDHRATNSKFRERRPSERGGFETMRKRPSDRKAGFRDRK</sequence>
<reference evidence="3 4" key="1">
    <citation type="submission" date="2023-04" db="EMBL/GenBank/DDBJ databases">
        <title>Genome of Basidiobolus ranarum AG-B5.</title>
        <authorList>
            <person name="Stajich J.E."/>
            <person name="Carter-House D."/>
            <person name="Gryganskyi A."/>
        </authorList>
    </citation>
    <scope>NUCLEOTIDE SEQUENCE [LARGE SCALE GENOMIC DNA]</scope>
    <source>
        <strain evidence="3 4">AG-B5</strain>
    </source>
</reference>
<protein>
    <recommendedName>
        <fullName evidence="5">Histone deacetylase complex subunit SAP18</fullName>
    </recommendedName>
</protein>
<dbReference type="EMBL" id="JASJQH010007158">
    <property type="protein sequence ID" value="KAK9717137.1"/>
    <property type="molecule type" value="Genomic_DNA"/>
</dbReference>
<evidence type="ECO:0008006" key="5">
    <source>
        <dbReference type="Google" id="ProtNLM"/>
    </source>
</evidence>